<dbReference type="AlphaFoldDB" id="A0A420S4V7"/>
<comment type="caution">
    <text evidence="2">The sequence shown here is derived from an EMBL/GenBank/DDBJ whole genome shotgun (WGS) entry which is preliminary data.</text>
</comment>
<sequence>MCIFSPPTGESLGHHSSAYSTVGSTPRTGQALSPINSDLISTLDATPPASGATPMIMCMRGLMTVIRAAYYQATPLGLISREKKKKQPNHIWHGKES</sequence>
<evidence type="ECO:0000256" key="1">
    <source>
        <dbReference type="SAM" id="MobiDB-lite"/>
    </source>
</evidence>
<feature type="compositionally biased region" description="Polar residues" evidence="1">
    <location>
        <begin position="17"/>
        <end position="33"/>
    </location>
</feature>
<dbReference type="Proteomes" id="UP000283569">
    <property type="component" value="Unassembled WGS sequence"/>
</dbReference>
<organism evidence="2 3">
    <name type="scientific">Gibberella intermedia</name>
    <name type="common">Bulb rot disease fungus</name>
    <name type="synonym">Fusarium proliferatum</name>
    <dbReference type="NCBI Taxonomy" id="948311"/>
    <lineage>
        <taxon>Eukaryota</taxon>
        <taxon>Fungi</taxon>
        <taxon>Dikarya</taxon>
        <taxon>Ascomycota</taxon>
        <taxon>Pezizomycotina</taxon>
        <taxon>Sordariomycetes</taxon>
        <taxon>Hypocreomycetidae</taxon>
        <taxon>Hypocreales</taxon>
        <taxon>Nectriaceae</taxon>
        <taxon>Fusarium</taxon>
        <taxon>Fusarium fujikuroi species complex</taxon>
    </lineage>
</organism>
<accession>A0A420S4V7</accession>
<protein>
    <submittedName>
        <fullName evidence="2">Uncharacterized protein</fullName>
    </submittedName>
</protein>
<dbReference type="EMBL" id="MRDB01000101">
    <property type="protein sequence ID" value="RKL24347.1"/>
    <property type="molecule type" value="Genomic_DNA"/>
</dbReference>
<evidence type="ECO:0000313" key="3">
    <source>
        <dbReference type="Proteomes" id="UP000283569"/>
    </source>
</evidence>
<feature type="region of interest" description="Disordered" evidence="1">
    <location>
        <begin position="1"/>
        <end position="33"/>
    </location>
</feature>
<evidence type="ECO:0000313" key="2">
    <source>
        <dbReference type="EMBL" id="RKL24347.1"/>
    </source>
</evidence>
<name>A0A420S4V7_GIBIN</name>
<gene>
    <name evidence="2" type="ORF">BFJ72_g14227</name>
</gene>
<reference evidence="2 3" key="1">
    <citation type="journal article" date="2018" name="Sci. Rep.">
        <title>Characterisation of pathogen-specific regions and novel effector candidates in Fusarium oxysporum f. sp. cepae.</title>
        <authorList>
            <person name="Armitage A.D."/>
            <person name="Taylor A."/>
            <person name="Sobczyk M.K."/>
            <person name="Baxter L."/>
            <person name="Greenfield B.P."/>
            <person name="Bates H.J."/>
            <person name="Wilson F."/>
            <person name="Jackson A.C."/>
            <person name="Ott S."/>
            <person name="Harrison R.J."/>
            <person name="Clarkson J.P."/>
        </authorList>
    </citation>
    <scope>NUCLEOTIDE SEQUENCE [LARGE SCALE GENOMIC DNA]</scope>
    <source>
        <strain evidence="2 3">Fp_A8</strain>
    </source>
</reference>
<proteinExistence type="predicted"/>